<evidence type="ECO:0000313" key="3">
    <source>
        <dbReference type="Proteomes" id="UP001290455"/>
    </source>
</evidence>
<name>A0ABU5IZ51_9BACI</name>
<keyword evidence="1" id="KW-1133">Transmembrane helix</keyword>
<evidence type="ECO:0000256" key="1">
    <source>
        <dbReference type="SAM" id="Phobius"/>
    </source>
</evidence>
<reference evidence="2 3" key="1">
    <citation type="submission" date="2023-11" db="EMBL/GenBank/DDBJ databases">
        <title>Bacillus jintuensis, isolated from a mudflat on the Beibu Gulf coast.</title>
        <authorList>
            <person name="Li M."/>
        </authorList>
    </citation>
    <scope>NUCLEOTIDE SEQUENCE [LARGE SCALE GENOMIC DNA]</scope>
    <source>
        <strain evidence="2 3">31A1R</strain>
    </source>
</reference>
<dbReference type="Pfam" id="PF20563">
    <property type="entry name" value="DUF6773"/>
    <property type="match status" value="1"/>
</dbReference>
<dbReference type="Proteomes" id="UP001290455">
    <property type="component" value="Unassembled WGS sequence"/>
</dbReference>
<accession>A0ABU5IZ51</accession>
<feature type="transmembrane region" description="Helical" evidence="1">
    <location>
        <begin position="21"/>
        <end position="44"/>
    </location>
</feature>
<organism evidence="2 3">
    <name type="scientific">Robertmurraya mangrovi</name>
    <dbReference type="NCBI Taxonomy" id="3098077"/>
    <lineage>
        <taxon>Bacteria</taxon>
        <taxon>Bacillati</taxon>
        <taxon>Bacillota</taxon>
        <taxon>Bacilli</taxon>
        <taxon>Bacillales</taxon>
        <taxon>Bacillaceae</taxon>
        <taxon>Robertmurraya</taxon>
    </lineage>
</organism>
<gene>
    <name evidence="2" type="ORF">SM124_11495</name>
</gene>
<keyword evidence="3" id="KW-1185">Reference proteome</keyword>
<dbReference type="RefSeq" id="WP_322446662.1">
    <property type="nucleotide sequence ID" value="NZ_JAXOFX010000006.1"/>
</dbReference>
<comment type="caution">
    <text evidence="2">The sequence shown here is derived from an EMBL/GenBank/DDBJ whole genome shotgun (WGS) entry which is preliminary data.</text>
</comment>
<sequence length="178" mass="20111">MGLYKTSKVEDERITNIKNKIYAEIYILVSVICSISFVVKYFIYGIGIEVVATELIILILSGSYYLYRSTKLGIYSAEVEMHDSKSKWPQKKKNLYFGVALGIGIALVFGINSAVQYAEGVRQSISYFFLTAAVSLMIYLPFFLIILVVGHDVIKKRSDKAINKILDDDESGDDDEKY</sequence>
<keyword evidence="1" id="KW-0472">Membrane</keyword>
<feature type="transmembrane region" description="Helical" evidence="1">
    <location>
        <begin position="95"/>
        <end position="115"/>
    </location>
</feature>
<proteinExistence type="predicted"/>
<feature type="transmembrane region" description="Helical" evidence="1">
    <location>
        <begin position="127"/>
        <end position="150"/>
    </location>
</feature>
<keyword evidence="1" id="KW-0812">Transmembrane</keyword>
<dbReference type="InterPro" id="IPR046664">
    <property type="entry name" value="DUF6773"/>
</dbReference>
<evidence type="ECO:0000313" key="2">
    <source>
        <dbReference type="EMBL" id="MDZ5472372.1"/>
    </source>
</evidence>
<feature type="transmembrane region" description="Helical" evidence="1">
    <location>
        <begin position="50"/>
        <end position="67"/>
    </location>
</feature>
<dbReference type="EMBL" id="JAXOFX010000006">
    <property type="protein sequence ID" value="MDZ5472372.1"/>
    <property type="molecule type" value="Genomic_DNA"/>
</dbReference>
<protein>
    <submittedName>
        <fullName evidence="2">DUF6773 family protein</fullName>
    </submittedName>
</protein>